<organism evidence="2 3">
    <name type="scientific">Fonsecaea erecta</name>
    <dbReference type="NCBI Taxonomy" id="1367422"/>
    <lineage>
        <taxon>Eukaryota</taxon>
        <taxon>Fungi</taxon>
        <taxon>Dikarya</taxon>
        <taxon>Ascomycota</taxon>
        <taxon>Pezizomycotina</taxon>
        <taxon>Eurotiomycetes</taxon>
        <taxon>Chaetothyriomycetidae</taxon>
        <taxon>Chaetothyriales</taxon>
        <taxon>Herpotrichiellaceae</taxon>
        <taxon>Fonsecaea</taxon>
    </lineage>
</organism>
<keyword evidence="3" id="KW-1185">Reference proteome</keyword>
<dbReference type="RefSeq" id="XP_018691850.1">
    <property type="nucleotide sequence ID" value="XM_018839082.1"/>
</dbReference>
<evidence type="ECO:0000313" key="2">
    <source>
        <dbReference type="EMBL" id="OAP58483.1"/>
    </source>
</evidence>
<feature type="transmembrane region" description="Helical" evidence="1">
    <location>
        <begin position="39"/>
        <end position="62"/>
    </location>
</feature>
<sequence>MSMSLDVHHSSGHSPGVNGGQLWLKFARRIYHPFGFKRGYNFILFVILVGALMGFVLARLQYLNIDGIFLKSTIPGDAIHYQSGYKRVGIILHLACILPAGFLVCFQFVPAIRHKFVLFHRLNGYTVVLLLLTGTAGAFMVIPIAGGGSPSTQAGLGLLGTMTTVSVVLAYVNIKRLQIDQHRAWMIRTWVYAASIVSVRLVQMAANTFIAQHQQGHWFDVQTCGDIWKQYTLYGAPPGPGNPTPYLYPECTAPNSSAPVVIKANVHGPGPEFVTASFHLTFGMSVWLCLAVHAIGVETYLKLTPAEGERLRLVSYERQVEAGFKHPGRAGLTVDRFGDVLARDAIGQAKASQSSAESKGVVARVDE</sequence>
<comment type="caution">
    <text evidence="2">The sequence shown here is derived from an EMBL/GenBank/DDBJ whole genome shotgun (WGS) entry which is preliminary data.</text>
</comment>
<dbReference type="STRING" id="1367422.A0A178ZH20"/>
<keyword evidence="1" id="KW-0812">Transmembrane</keyword>
<evidence type="ECO:0000313" key="3">
    <source>
        <dbReference type="Proteomes" id="UP000078343"/>
    </source>
</evidence>
<protein>
    <submittedName>
        <fullName evidence="2">Uncharacterized protein</fullName>
    </submittedName>
</protein>
<keyword evidence="1" id="KW-1133">Transmembrane helix</keyword>
<dbReference type="InterPro" id="IPR018750">
    <property type="entry name" value="DUF2306_membrane"/>
</dbReference>
<dbReference type="OrthoDB" id="193478at2759"/>
<dbReference type="Proteomes" id="UP000078343">
    <property type="component" value="Unassembled WGS sequence"/>
</dbReference>
<feature type="transmembrane region" description="Helical" evidence="1">
    <location>
        <begin position="122"/>
        <end position="142"/>
    </location>
</feature>
<accession>A0A178ZH20</accession>
<gene>
    <name evidence="2" type="ORF">AYL99_07573</name>
</gene>
<name>A0A178ZH20_9EURO</name>
<feature type="transmembrane region" description="Helical" evidence="1">
    <location>
        <begin position="154"/>
        <end position="174"/>
    </location>
</feature>
<dbReference type="AlphaFoldDB" id="A0A178ZH20"/>
<evidence type="ECO:0000256" key="1">
    <source>
        <dbReference type="SAM" id="Phobius"/>
    </source>
</evidence>
<dbReference type="EMBL" id="LVYI01000006">
    <property type="protein sequence ID" value="OAP58483.1"/>
    <property type="molecule type" value="Genomic_DNA"/>
</dbReference>
<keyword evidence="1" id="KW-0472">Membrane</keyword>
<dbReference type="GeneID" id="30011741"/>
<reference evidence="2 3" key="1">
    <citation type="submission" date="2016-04" db="EMBL/GenBank/DDBJ databases">
        <title>Draft genome of Fonsecaea erecta CBS 125763.</title>
        <authorList>
            <person name="Weiss V.A."/>
            <person name="Vicente V.A."/>
            <person name="Raittz R.T."/>
            <person name="Moreno L.F."/>
            <person name="De Souza E.M."/>
            <person name="Pedrosa F.O."/>
            <person name="Steffens M.B."/>
            <person name="Faoro H."/>
            <person name="Tadra-Sfeir M.Z."/>
            <person name="Najafzadeh M.J."/>
            <person name="Felipe M.S."/>
            <person name="Teixeira M."/>
            <person name="Sun J."/>
            <person name="Xi L."/>
            <person name="Gomes R."/>
            <person name="De Azevedo C.M."/>
            <person name="Salgado C.G."/>
            <person name="Da Silva M.B."/>
            <person name="Nascimento M.F."/>
            <person name="Queiroz-Telles F."/>
            <person name="Attili D.S."/>
            <person name="Gorbushina A."/>
        </authorList>
    </citation>
    <scope>NUCLEOTIDE SEQUENCE [LARGE SCALE GENOMIC DNA]</scope>
    <source>
        <strain evidence="2 3">CBS 125763</strain>
    </source>
</reference>
<feature type="transmembrane region" description="Helical" evidence="1">
    <location>
        <begin position="90"/>
        <end position="110"/>
    </location>
</feature>
<dbReference type="Pfam" id="PF10067">
    <property type="entry name" value="DUF2306"/>
    <property type="match status" value="1"/>
</dbReference>
<proteinExistence type="predicted"/>